<dbReference type="Gene3D" id="2.60.40.790">
    <property type="match status" value="1"/>
</dbReference>
<dbReference type="Pfam" id="PF04969">
    <property type="entry name" value="CS"/>
    <property type="match status" value="1"/>
</dbReference>
<gene>
    <name evidence="5" type="primary">SGT1A</name>
    <name evidence="5" type="ORF">CU098_013146</name>
</gene>
<name>A0A367KYN1_RHIST</name>
<dbReference type="InterPro" id="IPR007052">
    <property type="entry name" value="CS_dom"/>
</dbReference>
<accession>A0A367KYN1</accession>
<dbReference type="OrthoDB" id="1898560at2759"/>
<dbReference type="PANTHER" id="PTHR45862">
    <property type="entry name" value="PROTEIN SGT1 HOMOLOG"/>
    <property type="match status" value="1"/>
</dbReference>
<reference evidence="5 6" key="1">
    <citation type="journal article" date="2018" name="G3 (Bethesda)">
        <title>Phylogenetic and Phylogenomic Definition of Rhizopus Species.</title>
        <authorList>
            <person name="Gryganskyi A.P."/>
            <person name="Golan J."/>
            <person name="Dolatabadi S."/>
            <person name="Mondo S."/>
            <person name="Robb S."/>
            <person name="Idnurm A."/>
            <person name="Muszewska A."/>
            <person name="Steczkiewicz K."/>
            <person name="Masonjones S."/>
            <person name="Liao H.L."/>
            <person name="Gajdeczka M.T."/>
            <person name="Anike F."/>
            <person name="Vuek A."/>
            <person name="Anishchenko I.M."/>
            <person name="Voigt K."/>
            <person name="de Hoog G.S."/>
            <person name="Smith M.E."/>
            <person name="Heitman J."/>
            <person name="Vilgalys R."/>
            <person name="Stajich J.E."/>
        </authorList>
    </citation>
    <scope>NUCLEOTIDE SEQUENCE [LARGE SCALE GENOMIC DNA]</scope>
    <source>
        <strain evidence="5 6">LSU 92-RS-03</strain>
    </source>
</reference>
<evidence type="ECO:0000256" key="2">
    <source>
        <dbReference type="PROSITE-ProRule" id="PRU00339"/>
    </source>
</evidence>
<dbReference type="FunFam" id="2.60.40.790:FF:000012">
    <property type="entry name" value="SGT1 homolog, MIS12 kinetochore complex assembly cochaperone"/>
    <property type="match status" value="1"/>
</dbReference>
<feature type="domain" description="CS" evidence="4">
    <location>
        <begin position="150"/>
        <end position="241"/>
    </location>
</feature>
<dbReference type="Gene3D" id="1.25.40.10">
    <property type="entry name" value="Tetratricopeptide repeat domain"/>
    <property type="match status" value="1"/>
</dbReference>
<evidence type="ECO:0000313" key="5">
    <source>
        <dbReference type="EMBL" id="RCI07319.1"/>
    </source>
</evidence>
<organism evidence="5 6">
    <name type="scientific">Rhizopus stolonifer</name>
    <name type="common">Rhizopus nigricans</name>
    <dbReference type="NCBI Taxonomy" id="4846"/>
    <lineage>
        <taxon>Eukaryota</taxon>
        <taxon>Fungi</taxon>
        <taxon>Fungi incertae sedis</taxon>
        <taxon>Mucoromycota</taxon>
        <taxon>Mucoromycotina</taxon>
        <taxon>Mucoromycetes</taxon>
        <taxon>Mucorales</taxon>
        <taxon>Mucorineae</taxon>
        <taxon>Rhizopodaceae</taxon>
        <taxon>Rhizopus</taxon>
    </lineage>
</organism>
<evidence type="ECO:0000256" key="1">
    <source>
        <dbReference type="ARBA" id="ARBA00008509"/>
    </source>
</evidence>
<dbReference type="InterPro" id="IPR019734">
    <property type="entry name" value="TPR_rpt"/>
</dbReference>
<feature type="repeat" description="TPR" evidence="2">
    <location>
        <begin position="83"/>
        <end position="116"/>
    </location>
</feature>
<evidence type="ECO:0000313" key="6">
    <source>
        <dbReference type="Proteomes" id="UP000253551"/>
    </source>
</evidence>
<proteinExistence type="inferred from homology"/>
<dbReference type="Pfam" id="PF05002">
    <property type="entry name" value="SGS"/>
    <property type="match status" value="1"/>
</dbReference>
<dbReference type="PROSITE" id="PS51203">
    <property type="entry name" value="CS"/>
    <property type="match status" value="1"/>
</dbReference>
<comment type="similarity">
    <text evidence="1">Belongs to the SGT1 family.</text>
</comment>
<dbReference type="InterPro" id="IPR044563">
    <property type="entry name" value="Sgt1-like"/>
</dbReference>
<sequence>MTMSDKTKKSEEILAKANDAFFDDDYDEALSMFSELVIREPENAEFVLKRCSVYQKVNKLDLALKDAETALTLLQQGSCSLLARAHLQAGITLHRLNEYKKAQEHLEQSQQLNSTEKTLITWLRKNTEKLKELEPVVPEPVVQPATNVLNTTARHEWFQNENYITIEVFVKKAKQEDTTVDIFEKSLSFAVKLPTGSTYSIELDPLAHKIIPKESTFKVLSTKIEIKLKKEICGIMWGALESDNDLGTMVAPSSNTKKQAKDWNKLIEDDEEDKPAGEAAVNALFQQIYRDADPDTKRAMMKSFVESNGTCLSTNWSDIGSKTTETRPPEGTTVKKFVFQKFKNGERV</sequence>
<dbReference type="InterPro" id="IPR011990">
    <property type="entry name" value="TPR-like_helical_dom_sf"/>
</dbReference>
<dbReference type="SMART" id="SM00028">
    <property type="entry name" value="TPR"/>
    <property type="match status" value="3"/>
</dbReference>
<dbReference type="InterPro" id="IPR008978">
    <property type="entry name" value="HSP20-like_chaperone"/>
</dbReference>
<dbReference type="AlphaFoldDB" id="A0A367KYN1"/>
<protein>
    <submittedName>
        <fullName evidence="5">Protein SGT1 A</fullName>
    </submittedName>
</protein>
<keyword evidence="2" id="KW-0802">TPR repeat</keyword>
<dbReference type="EMBL" id="PJQM01000003">
    <property type="protein sequence ID" value="RCI07319.1"/>
    <property type="molecule type" value="Genomic_DNA"/>
</dbReference>
<evidence type="ECO:0000259" key="4">
    <source>
        <dbReference type="PROSITE" id="PS51203"/>
    </source>
</evidence>
<dbReference type="SUPFAM" id="SSF49764">
    <property type="entry name" value="HSP20-like chaperones"/>
    <property type="match status" value="1"/>
</dbReference>
<dbReference type="InterPro" id="IPR007699">
    <property type="entry name" value="SGS_dom"/>
</dbReference>
<dbReference type="GO" id="GO:0051087">
    <property type="term" value="F:protein-folding chaperone binding"/>
    <property type="evidence" value="ECO:0007669"/>
    <property type="project" value="InterPro"/>
</dbReference>
<evidence type="ECO:0000259" key="3">
    <source>
        <dbReference type="PROSITE" id="PS51048"/>
    </source>
</evidence>
<feature type="domain" description="SGS" evidence="3">
    <location>
        <begin position="250"/>
        <end position="339"/>
    </location>
</feature>
<dbReference type="PROSITE" id="PS51048">
    <property type="entry name" value="SGS"/>
    <property type="match status" value="1"/>
</dbReference>
<dbReference type="STRING" id="4846.A0A367KYN1"/>
<dbReference type="PROSITE" id="PS50005">
    <property type="entry name" value="TPR"/>
    <property type="match status" value="1"/>
</dbReference>
<comment type="caution">
    <text evidence="5">The sequence shown here is derived from an EMBL/GenBank/DDBJ whole genome shotgun (WGS) entry which is preliminary data.</text>
</comment>
<dbReference type="GO" id="GO:0005737">
    <property type="term" value="C:cytoplasm"/>
    <property type="evidence" value="ECO:0007669"/>
    <property type="project" value="UniProtKB-ARBA"/>
</dbReference>
<dbReference type="Proteomes" id="UP000253551">
    <property type="component" value="Unassembled WGS sequence"/>
</dbReference>
<dbReference type="CDD" id="cd06466">
    <property type="entry name" value="p23_CS_SGT1_like"/>
    <property type="match status" value="1"/>
</dbReference>
<dbReference type="SUPFAM" id="SSF48452">
    <property type="entry name" value="TPR-like"/>
    <property type="match status" value="1"/>
</dbReference>
<keyword evidence="6" id="KW-1185">Reference proteome</keyword>